<reference evidence="1 2" key="1">
    <citation type="submission" date="2021-06" db="EMBL/GenBank/DDBJ databases">
        <authorList>
            <person name="Palmer J.M."/>
        </authorList>
    </citation>
    <scope>NUCLEOTIDE SEQUENCE [LARGE SCALE GENOMIC DNA]</scope>
    <source>
        <strain evidence="1 2">AS_MEX2019</strain>
        <tissue evidence="1">Muscle</tissue>
    </source>
</reference>
<comment type="caution">
    <text evidence="1">The sequence shown here is derived from an EMBL/GenBank/DDBJ whole genome shotgun (WGS) entry which is preliminary data.</text>
</comment>
<accession>A0ABV0XVV0</accession>
<dbReference type="EMBL" id="JAHRIP010013974">
    <property type="protein sequence ID" value="MEQ2285592.1"/>
    <property type="molecule type" value="Genomic_DNA"/>
</dbReference>
<dbReference type="Proteomes" id="UP001469553">
    <property type="component" value="Unassembled WGS sequence"/>
</dbReference>
<organism evidence="1 2">
    <name type="scientific">Ameca splendens</name>
    <dbReference type="NCBI Taxonomy" id="208324"/>
    <lineage>
        <taxon>Eukaryota</taxon>
        <taxon>Metazoa</taxon>
        <taxon>Chordata</taxon>
        <taxon>Craniata</taxon>
        <taxon>Vertebrata</taxon>
        <taxon>Euteleostomi</taxon>
        <taxon>Actinopterygii</taxon>
        <taxon>Neopterygii</taxon>
        <taxon>Teleostei</taxon>
        <taxon>Neoteleostei</taxon>
        <taxon>Acanthomorphata</taxon>
        <taxon>Ovalentaria</taxon>
        <taxon>Atherinomorphae</taxon>
        <taxon>Cyprinodontiformes</taxon>
        <taxon>Goodeidae</taxon>
        <taxon>Ameca</taxon>
    </lineage>
</organism>
<keyword evidence="2" id="KW-1185">Reference proteome</keyword>
<gene>
    <name evidence="1" type="ORF">AMECASPLE_033534</name>
</gene>
<protein>
    <submittedName>
        <fullName evidence="1">Uncharacterized protein</fullName>
    </submittedName>
</protein>
<name>A0ABV0XVV0_9TELE</name>
<proteinExistence type="predicted"/>
<evidence type="ECO:0000313" key="1">
    <source>
        <dbReference type="EMBL" id="MEQ2285592.1"/>
    </source>
</evidence>
<sequence>MRVNSCPPHNIALRLKPRQQLTFEAERLRRGKKQFKSEYLGPKVRRAISFKQWKTTTSRRTTLGVTFKAG</sequence>
<evidence type="ECO:0000313" key="2">
    <source>
        <dbReference type="Proteomes" id="UP001469553"/>
    </source>
</evidence>